<name>A0A0L6CI27_9MICO</name>
<dbReference type="GO" id="GO:0016747">
    <property type="term" value="F:acyltransferase activity, transferring groups other than amino-acyl groups"/>
    <property type="evidence" value="ECO:0007669"/>
    <property type="project" value="InterPro"/>
</dbReference>
<dbReference type="Proteomes" id="UP000037397">
    <property type="component" value="Unassembled WGS sequence"/>
</dbReference>
<dbReference type="InterPro" id="IPR000182">
    <property type="entry name" value="GNAT_dom"/>
</dbReference>
<dbReference type="STRING" id="1631356.VV01_08465"/>
<proteinExistence type="predicted"/>
<dbReference type="InterPro" id="IPR016181">
    <property type="entry name" value="Acyl_CoA_acyltransferase"/>
</dbReference>
<dbReference type="PROSITE" id="PS51186">
    <property type="entry name" value="GNAT"/>
    <property type="match status" value="1"/>
</dbReference>
<dbReference type="AlphaFoldDB" id="A0A0L6CI27"/>
<organism evidence="2 3">
    <name type="scientific">Luteipulveratus halotolerans</name>
    <dbReference type="NCBI Taxonomy" id="1631356"/>
    <lineage>
        <taxon>Bacteria</taxon>
        <taxon>Bacillati</taxon>
        <taxon>Actinomycetota</taxon>
        <taxon>Actinomycetes</taxon>
        <taxon>Micrococcales</taxon>
        <taxon>Dermacoccaceae</taxon>
        <taxon>Luteipulveratus</taxon>
    </lineage>
</organism>
<protein>
    <recommendedName>
        <fullName evidence="1">N-acetyltransferase domain-containing protein</fullName>
    </recommendedName>
</protein>
<reference evidence="3" key="1">
    <citation type="submission" date="2015-03" db="EMBL/GenBank/DDBJ databases">
        <title>Luteipulveratus halotolerans sp. nov., a novel actinobacterium (Dermacoccaceae) from Sarawak, Malaysia.</title>
        <authorList>
            <person name="Juboi H."/>
            <person name="Basik A."/>
            <person name="Shamsul S.S."/>
            <person name="Arnold P."/>
            <person name="Schmitt E.K."/>
            <person name="Sanglier J.-J."/>
            <person name="Yeo T."/>
        </authorList>
    </citation>
    <scope>NUCLEOTIDE SEQUENCE [LARGE SCALE GENOMIC DNA]</scope>
    <source>
        <strain evidence="3">C296001</strain>
    </source>
</reference>
<dbReference type="EMBL" id="LAIR01000002">
    <property type="protein sequence ID" value="KNX37173.1"/>
    <property type="molecule type" value="Genomic_DNA"/>
</dbReference>
<evidence type="ECO:0000313" key="3">
    <source>
        <dbReference type="Proteomes" id="UP000037397"/>
    </source>
</evidence>
<dbReference type="CDD" id="cd04301">
    <property type="entry name" value="NAT_SF"/>
    <property type="match status" value="1"/>
</dbReference>
<dbReference type="SUPFAM" id="SSF55729">
    <property type="entry name" value="Acyl-CoA N-acyltransferases (Nat)"/>
    <property type="match status" value="1"/>
</dbReference>
<comment type="caution">
    <text evidence="2">The sequence shown here is derived from an EMBL/GenBank/DDBJ whole genome shotgun (WGS) entry which is preliminary data.</text>
</comment>
<accession>A0A0L6CI27</accession>
<keyword evidence="3" id="KW-1185">Reference proteome</keyword>
<dbReference type="RefSeq" id="WP_050669502.1">
    <property type="nucleotide sequence ID" value="NZ_LAIR01000002.1"/>
</dbReference>
<gene>
    <name evidence="2" type="ORF">VV01_08465</name>
</gene>
<dbReference type="Gene3D" id="3.40.630.30">
    <property type="match status" value="1"/>
</dbReference>
<sequence length="151" mass="16931">MSSIRITRATAEDAFALAALVLRADLERGASGRTGFIDEYADAWLAERDRRPAWIATEPDGDPAGLISTSVVRRLPSLRRPASSWMHVSLLYVVPNQRGQGLGEQLLRRMIVWGEGNGVDRFQLNAVPEARTLYERVGFTAPDPRLMERRR</sequence>
<dbReference type="Pfam" id="PF00583">
    <property type="entry name" value="Acetyltransf_1"/>
    <property type="match status" value="1"/>
</dbReference>
<evidence type="ECO:0000259" key="1">
    <source>
        <dbReference type="PROSITE" id="PS51186"/>
    </source>
</evidence>
<evidence type="ECO:0000313" key="2">
    <source>
        <dbReference type="EMBL" id="KNX37173.1"/>
    </source>
</evidence>
<feature type="domain" description="N-acetyltransferase" evidence="1">
    <location>
        <begin position="4"/>
        <end position="151"/>
    </location>
</feature>